<keyword evidence="12" id="KW-1185">Reference proteome</keyword>
<keyword evidence="3" id="KW-1003">Cell membrane</keyword>
<dbReference type="GO" id="GO:0016887">
    <property type="term" value="F:ATP hydrolysis activity"/>
    <property type="evidence" value="ECO:0007669"/>
    <property type="project" value="InterPro"/>
</dbReference>
<evidence type="ECO:0000313" key="11">
    <source>
        <dbReference type="EMBL" id="SHJ83161.1"/>
    </source>
</evidence>
<dbReference type="PANTHER" id="PTHR42771">
    <property type="entry name" value="IRON(3+)-HYDROXAMATE IMPORT ATP-BINDING PROTEIN FHUC"/>
    <property type="match status" value="1"/>
</dbReference>
<dbReference type="CDD" id="cd03214">
    <property type="entry name" value="ABC_Iron-Siderophores_B12_Hemin"/>
    <property type="match status" value="1"/>
</dbReference>
<evidence type="ECO:0000256" key="9">
    <source>
        <dbReference type="ARBA" id="ARBA00023136"/>
    </source>
</evidence>
<dbReference type="PANTHER" id="PTHR42771:SF3">
    <property type="entry name" value="PETROBACTIN IMPORT ATP-BINDING PROTEIN YCLP"/>
    <property type="match status" value="1"/>
</dbReference>
<keyword evidence="4" id="KW-0410">Iron transport</keyword>
<feature type="domain" description="ABC transporter" evidence="10">
    <location>
        <begin position="2"/>
        <end position="236"/>
    </location>
</feature>
<dbReference type="Gene3D" id="3.40.50.300">
    <property type="entry name" value="P-loop containing nucleotide triphosphate hydrolases"/>
    <property type="match status" value="1"/>
</dbReference>
<dbReference type="Pfam" id="PF00005">
    <property type="entry name" value="ABC_tran"/>
    <property type="match status" value="1"/>
</dbReference>
<dbReference type="SUPFAM" id="SSF52540">
    <property type="entry name" value="P-loop containing nucleoside triphosphate hydrolases"/>
    <property type="match status" value="1"/>
</dbReference>
<keyword evidence="7" id="KW-0408">Iron</keyword>
<keyword evidence="2" id="KW-0813">Transport</keyword>
<sequence length="286" mass="31249">MITLRNVLKNYSSEVAIGPVDLNIIEGGITALVGPNGAGKSTLLTMIGRLLGMDDGVIEIAGYDIAKTKSKDLAKIVSILRQENHFITRLTVRQLVGFGRFPHSNGRLTVVDEEAISQAVDFMHLGDLEGRYLDELSGGQRQRAYVAMVLAQDTEYVLLDEPLNNLDVAHSHAMLQTLRRAADELGKTVVIVVHDINYASCWADQIVAMKDGGVRAIGTPSEIVQRDLLREIFELDIEVAEFRGHRIAHFYLPVPMCGNCHRSKVDGCCLDGSPHVAAPLPLGMPA</sequence>
<keyword evidence="9" id="KW-0472">Membrane</keyword>
<gene>
    <name evidence="11" type="ORF">SAMN02745244_03365</name>
</gene>
<dbReference type="GO" id="GO:0006826">
    <property type="term" value="P:iron ion transport"/>
    <property type="evidence" value="ECO:0007669"/>
    <property type="project" value="UniProtKB-KW"/>
</dbReference>
<dbReference type="AlphaFoldDB" id="A0A1M6MI22"/>
<evidence type="ECO:0000256" key="1">
    <source>
        <dbReference type="ARBA" id="ARBA00004202"/>
    </source>
</evidence>
<dbReference type="OrthoDB" id="5296765at2"/>
<dbReference type="GO" id="GO:0005886">
    <property type="term" value="C:plasma membrane"/>
    <property type="evidence" value="ECO:0007669"/>
    <property type="project" value="UniProtKB-SubCell"/>
</dbReference>
<dbReference type="STRING" id="1123357.SAMN02745244_03365"/>
<dbReference type="InterPro" id="IPR027417">
    <property type="entry name" value="P-loop_NTPase"/>
</dbReference>
<evidence type="ECO:0000256" key="6">
    <source>
        <dbReference type="ARBA" id="ARBA00022840"/>
    </source>
</evidence>
<accession>A0A1M6MI22</accession>
<dbReference type="RefSeq" id="WP_084189701.1">
    <property type="nucleotide sequence ID" value="NZ_FQZG01000088.1"/>
</dbReference>
<proteinExistence type="predicted"/>
<comment type="subcellular location">
    <subcellularLocation>
        <location evidence="1">Cell membrane</location>
        <topology evidence="1">Peripheral membrane protein</topology>
    </subcellularLocation>
</comment>
<evidence type="ECO:0000256" key="4">
    <source>
        <dbReference type="ARBA" id="ARBA00022496"/>
    </source>
</evidence>
<evidence type="ECO:0000256" key="7">
    <source>
        <dbReference type="ARBA" id="ARBA00023004"/>
    </source>
</evidence>
<dbReference type="Proteomes" id="UP000184512">
    <property type="component" value="Unassembled WGS sequence"/>
</dbReference>
<protein>
    <submittedName>
        <fullName evidence="11">Iron complex transport system ATP-binding protein</fullName>
    </submittedName>
</protein>
<evidence type="ECO:0000259" key="10">
    <source>
        <dbReference type="PROSITE" id="PS50893"/>
    </source>
</evidence>
<dbReference type="InterPro" id="IPR003439">
    <property type="entry name" value="ABC_transporter-like_ATP-bd"/>
</dbReference>
<keyword evidence="5" id="KW-0547">Nucleotide-binding</keyword>
<evidence type="ECO:0000256" key="2">
    <source>
        <dbReference type="ARBA" id="ARBA00022448"/>
    </source>
</evidence>
<keyword evidence="8" id="KW-0406">Ion transport</keyword>
<dbReference type="PROSITE" id="PS50893">
    <property type="entry name" value="ABC_TRANSPORTER_2"/>
    <property type="match status" value="1"/>
</dbReference>
<dbReference type="GO" id="GO:0005524">
    <property type="term" value="F:ATP binding"/>
    <property type="evidence" value="ECO:0007669"/>
    <property type="project" value="UniProtKB-KW"/>
</dbReference>
<dbReference type="EMBL" id="FQZG01000088">
    <property type="protein sequence ID" value="SHJ83161.1"/>
    <property type="molecule type" value="Genomic_DNA"/>
</dbReference>
<evidence type="ECO:0000256" key="5">
    <source>
        <dbReference type="ARBA" id="ARBA00022741"/>
    </source>
</evidence>
<organism evidence="11 12">
    <name type="scientific">Tessaracoccus bendigoensis DSM 12906</name>
    <dbReference type="NCBI Taxonomy" id="1123357"/>
    <lineage>
        <taxon>Bacteria</taxon>
        <taxon>Bacillati</taxon>
        <taxon>Actinomycetota</taxon>
        <taxon>Actinomycetes</taxon>
        <taxon>Propionibacteriales</taxon>
        <taxon>Propionibacteriaceae</taxon>
        <taxon>Tessaracoccus</taxon>
    </lineage>
</organism>
<dbReference type="InterPro" id="IPR003593">
    <property type="entry name" value="AAA+_ATPase"/>
</dbReference>
<evidence type="ECO:0000256" key="3">
    <source>
        <dbReference type="ARBA" id="ARBA00022475"/>
    </source>
</evidence>
<evidence type="ECO:0000256" key="8">
    <source>
        <dbReference type="ARBA" id="ARBA00023065"/>
    </source>
</evidence>
<name>A0A1M6MI22_9ACTN</name>
<dbReference type="SMART" id="SM00382">
    <property type="entry name" value="AAA"/>
    <property type="match status" value="1"/>
</dbReference>
<reference evidence="11 12" key="1">
    <citation type="submission" date="2016-11" db="EMBL/GenBank/DDBJ databases">
        <authorList>
            <person name="Jaros S."/>
            <person name="Januszkiewicz K."/>
            <person name="Wedrychowicz H."/>
        </authorList>
    </citation>
    <scope>NUCLEOTIDE SEQUENCE [LARGE SCALE GENOMIC DNA]</scope>
    <source>
        <strain evidence="11 12">DSM 12906</strain>
    </source>
</reference>
<dbReference type="InterPro" id="IPR051535">
    <property type="entry name" value="Siderophore_ABC-ATPase"/>
</dbReference>
<dbReference type="FunFam" id="3.40.50.300:FF:000134">
    <property type="entry name" value="Iron-enterobactin ABC transporter ATP-binding protein"/>
    <property type="match status" value="1"/>
</dbReference>
<keyword evidence="6 11" id="KW-0067">ATP-binding</keyword>
<evidence type="ECO:0000313" key="12">
    <source>
        <dbReference type="Proteomes" id="UP000184512"/>
    </source>
</evidence>